<accession>A0AAW6ZMX7</accession>
<organism evidence="2 3">
    <name type="scientific">Trueperella bernardiae</name>
    <dbReference type="NCBI Taxonomy" id="59561"/>
    <lineage>
        <taxon>Bacteria</taxon>
        <taxon>Bacillati</taxon>
        <taxon>Actinomycetota</taxon>
        <taxon>Actinomycetes</taxon>
        <taxon>Actinomycetales</taxon>
        <taxon>Actinomycetaceae</taxon>
        <taxon>Trueperella</taxon>
    </lineage>
</organism>
<feature type="region of interest" description="Disordered" evidence="1">
    <location>
        <begin position="1"/>
        <end position="20"/>
    </location>
</feature>
<protein>
    <submittedName>
        <fullName evidence="2">Uncharacterized protein</fullName>
    </submittedName>
</protein>
<gene>
    <name evidence="2" type="ORF">QP858_08035</name>
</gene>
<name>A0AAW6ZMX7_9ACTO</name>
<sequence length="299" mass="32747">MSDRPTRDCQCPRANHQHGTNAAYTRDGCRCDPCRIAGMAYQKRYRLGVLRGTANSLVDAAPAREHIKKLGDLYGLTPGGIAGAAGISRTVMTRLTRGQARTTRATRDAILGVTIDTIPGTAFIRARGTIRRIQALACLGWSMTYVRERSGVHAQSLIWTDAAGELHWVTAETHRAIAKVYDDLAWKGQRVPVTARERQGVTWAHRTAQKNGWAPPAAWDDIDLDDRPASTPAYKKISDMEARRQDAVDLIAGGYAPATVMGRLGIRTLRDLKLMLATAGRADLAEEATLAYQVWQDAA</sequence>
<dbReference type="AlphaFoldDB" id="A0AAW6ZMX7"/>
<comment type="caution">
    <text evidence="2">The sequence shown here is derived from an EMBL/GenBank/DDBJ whole genome shotgun (WGS) entry which is preliminary data.</text>
</comment>
<reference evidence="2" key="1">
    <citation type="submission" date="2023-05" db="EMBL/GenBank/DDBJ databases">
        <title>Genomic Catalog of Human Bladder Bacteria.</title>
        <authorList>
            <person name="Du J."/>
        </authorList>
    </citation>
    <scope>NUCLEOTIDE SEQUENCE</scope>
    <source>
        <strain evidence="2">UMB1304A</strain>
    </source>
</reference>
<dbReference type="EMBL" id="JASPDQ010000020">
    <property type="protein sequence ID" value="MDK8602403.1"/>
    <property type="molecule type" value="Genomic_DNA"/>
</dbReference>
<evidence type="ECO:0000256" key="1">
    <source>
        <dbReference type="SAM" id="MobiDB-lite"/>
    </source>
</evidence>
<dbReference type="RefSeq" id="WP_285170769.1">
    <property type="nucleotide sequence ID" value="NZ_JASPDQ010000020.1"/>
</dbReference>
<dbReference type="Proteomes" id="UP001225576">
    <property type="component" value="Unassembled WGS sequence"/>
</dbReference>
<proteinExistence type="predicted"/>
<evidence type="ECO:0000313" key="3">
    <source>
        <dbReference type="Proteomes" id="UP001225576"/>
    </source>
</evidence>
<evidence type="ECO:0000313" key="2">
    <source>
        <dbReference type="EMBL" id="MDK8602403.1"/>
    </source>
</evidence>